<protein>
    <submittedName>
        <fullName evidence="1">Uncharacterized protein</fullName>
    </submittedName>
</protein>
<organism evidence="1 2">
    <name type="scientific">Corticicoccus populi</name>
    <dbReference type="NCBI Taxonomy" id="1812821"/>
    <lineage>
        <taxon>Bacteria</taxon>
        <taxon>Bacillati</taxon>
        <taxon>Bacillota</taxon>
        <taxon>Bacilli</taxon>
        <taxon>Bacillales</taxon>
        <taxon>Staphylococcaceae</taxon>
        <taxon>Corticicoccus</taxon>
    </lineage>
</organism>
<proteinExistence type="predicted"/>
<accession>A0ABW5WTL5</accession>
<keyword evidence="2" id="KW-1185">Reference proteome</keyword>
<evidence type="ECO:0000313" key="2">
    <source>
        <dbReference type="Proteomes" id="UP001597519"/>
    </source>
</evidence>
<name>A0ABW5WTL5_9STAP</name>
<evidence type="ECO:0000313" key="1">
    <source>
        <dbReference type="EMBL" id="MFD2829857.1"/>
    </source>
</evidence>
<dbReference type="RefSeq" id="WP_377772241.1">
    <property type="nucleotide sequence ID" value="NZ_JBHUOQ010000001.1"/>
</dbReference>
<sequence>MRQKNEKLKVYEFLYNRLPFSNTEQEEYNAMQRAEALEAEFEKYLSGIDMTNISVHWHCEVILDEAHEFVNVLMVTDYCYYLFVLHDLKGVHYINPFNILCNEQHEAVLDLNRSRNLYETFKHELIDEGKFQRPIIIKYVMMNAEFKTKTRKSELFLSKENLPYYLRAIEHSAVIRKKYRPNVLPT</sequence>
<dbReference type="Proteomes" id="UP001597519">
    <property type="component" value="Unassembled WGS sequence"/>
</dbReference>
<dbReference type="EMBL" id="JBHUOQ010000001">
    <property type="protein sequence ID" value="MFD2829857.1"/>
    <property type="molecule type" value="Genomic_DNA"/>
</dbReference>
<gene>
    <name evidence="1" type="ORF">ACFSX4_05200</name>
</gene>
<comment type="caution">
    <text evidence="1">The sequence shown here is derived from an EMBL/GenBank/DDBJ whole genome shotgun (WGS) entry which is preliminary data.</text>
</comment>
<reference evidence="2" key="1">
    <citation type="journal article" date="2019" name="Int. J. Syst. Evol. Microbiol.">
        <title>The Global Catalogue of Microorganisms (GCM) 10K type strain sequencing project: providing services to taxonomists for standard genome sequencing and annotation.</title>
        <authorList>
            <consortium name="The Broad Institute Genomics Platform"/>
            <consortium name="The Broad Institute Genome Sequencing Center for Infectious Disease"/>
            <person name="Wu L."/>
            <person name="Ma J."/>
        </authorList>
    </citation>
    <scope>NUCLEOTIDE SEQUENCE [LARGE SCALE GENOMIC DNA]</scope>
    <source>
        <strain evidence="2">KCTC 33575</strain>
    </source>
</reference>